<evidence type="ECO:0000256" key="5">
    <source>
        <dbReference type="HAMAP-Rule" id="MF_00391"/>
    </source>
</evidence>
<dbReference type="GO" id="GO:0005840">
    <property type="term" value="C:ribosome"/>
    <property type="evidence" value="ECO:0007669"/>
    <property type="project" value="UniProtKB-KW"/>
</dbReference>
<feature type="region of interest" description="Disordered" evidence="6">
    <location>
        <begin position="1"/>
        <end position="44"/>
    </location>
</feature>
<sequence>MSVTYHKKTKKRKRTHGFRKRMKTSGGKRTLSRRRSKKRWKLTV</sequence>
<dbReference type="AlphaFoldDB" id="A0A2M7DA86"/>
<keyword evidence="2 5" id="KW-0689">Ribosomal protein</keyword>
<dbReference type="GO" id="GO:0006412">
    <property type="term" value="P:translation"/>
    <property type="evidence" value="ECO:0007669"/>
    <property type="project" value="UniProtKB-UniRule"/>
</dbReference>
<dbReference type="InterPro" id="IPR000271">
    <property type="entry name" value="Ribosomal_bL34"/>
</dbReference>
<accession>A0A2M7DA86</accession>
<dbReference type="NCBIfam" id="TIGR01030">
    <property type="entry name" value="rpmH_bact"/>
    <property type="match status" value="1"/>
</dbReference>
<comment type="similarity">
    <text evidence="1 5">Belongs to the bacterial ribosomal protein bL34 family.</text>
</comment>
<dbReference type="GO" id="GO:1990904">
    <property type="term" value="C:ribonucleoprotein complex"/>
    <property type="evidence" value="ECO:0007669"/>
    <property type="project" value="UniProtKB-KW"/>
</dbReference>
<feature type="compositionally biased region" description="Basic residues" evidence="6">
    <location>
        <begin position="30"/>
        <end position="44"/>
    </location>
</feature>
<dbReference type="Proteomes" id="UP000230864">
    <property type="component" value="Unassembled WGS sequence"/>
</dbReference>
<gene>
    <name evidence="5" type="primary">rpmH</name>
    <name evidence="7" type="ORF">COS25_00385</name>
</gene>
<evidence type="ECO:0000256" key="2">
    <source>
        <dbReference type="ARBA" id="ARBA00022980"/>
    </source>
</evidence>
<dbReference type="Gene3D" id="1.10.287.3980">
    <property type="match status" value="1"/>
</dbReference>
<dbReference type="Pfam" id="PF00468">
    <property type="entry name" value="Ribosomal_L34"/>
    <property type="match status" value="1"/>
</dbReference>
<name>A0A2M7DA86_9BACT</name>
<evidence type="ECO:0000256" key="3">
    <source>
        <dbReference type="ARBA" id="ARBA00023274"/>
    </source>
</evidence>
<dbReference type="GO" id="GO:0003735">
    <property type="term" value="F:structural constituent of ribosome"/>
    <property type="evidence" value="ECO:0007669"/>
    <property type="project" value="InterPro"/>
</dbReference>
<organism evidence="7 8">
    <name type="scientific">Candidatus Nealsonbacteria bacterium CG02_land_8_20_14_3_00_37_10</name>
    <dbReference type="NCBI Taxonomy" id="1974699"/>
    <lineage>
        <taxon>Bacteria</taxon>
        <taxon>Candidatus Nealsoniibacteriota</taxon>
    </lineage>
</organism>
<reference evidence="8" key="1">
    <citation type="submission" date="2017-09" db="EMBL/GenBank/DDBJ databases">
        <title>Depth-based differentiation of microbial function through sediment-hosted aquifers and enrichment of novel symbionts in the deep terrestrial subsurface.</title>
        <authorList>
            <person name="Probst A.J."/>
            <person name="Ladd B."/>
            <person name="Jarett J.K."/>
            <person name="Geller-Mcgrath D.E."/>
            <person name="Sieber C.M.K."/>
            <person name="Emerson J.B."/>
            <person name="Anantharaman K."/>
            <person name="Thomas B.C."/>
            <person name="Malmstrom R."/>
            <person name="Stieglmeier M."/>
            <person name="Klingl A."/>
            <person name="Woyke T."/>
            <person name="Ryan C.M."/>
            <person name="Banfield J.F."/>
        </authorList>
    </citation>
    <scope>NUCLEOTIDE SEQUENCE [LARGE SCALE GENOMIC DNA]</scope>
</reference>
<dbReference type="EMBL" id="PETZ01000008">
    <property type="protein sequence ID" value="PIV45353.1"/>
    <property type="molecule type" value="Genomic_DNA"/>
</dbReference>
<feature type="compositionally biased region" description="Basic residues" evidence="6">
    <location>
        <begin position="1"/>
        <end position="23"/>
    </location>
</feature>
<proteinExistence type="inferred from homology"/>
<evidence type="ECO:0000256" key="1">
    <source>
        <dbReference type="ARBA" id="ARBA00010111"/>
    </source>
</evidence>
<evidence type="ECO:0000313" key="7">
    <source>
        <dbReference type="EMBL" id="PIV45353.1"/>
    </source>
</evidence>
<evidence type="ECO:0000256" key="4">
    <source>
        <dbReference type="ARBA" id="ARBA00035177"/>
    </source>
</evidence>
<comment type="caution">
    <text evidence="7">The sequence shown here is derived from an EMBL/GenBank/DDBJ whole genome shotgun (WGS) entry which is preliminary data.</text>
</comment>
<evidence type="ECO:0000256" key="6">
    <source>
        <dbReference type="SAM" id="MobiDB-lite"/>
    </source>
</evidence>
<keyword evidence="3 5" id="KW-0687">Ribonucleoprotein</keyword>
<dbReference type="HAMAP" id="MF_00391">
    <property type="entry name" value="Ribosomal_bL34"/>
    <property type="match status" value="1"/>
</dbReference>
<evidence type="ECO:0000313" key="8">
    <source>
        <dbReference type="Proteomes" id="UP000230864"/>
    </source>
</evidence>
<protein>
    <recommendedName>
        <fullName evidence="4 5">Large ribosomal subunit protein bL34</fullName>
    </recommendedName>
</protein>